<name>A0A3S4EKB3_9HYPH</name>
<feature type="chain" id="PRO_5018608546" description="DUF3828 domain-containing protein" evidence="1">
    <location>
        <begin position="21"/>
        <end position="165"/>
    </location>
</feature>
<keyword evidence="1" id="KW-0732">Signal</keyword>
<gene>
    <name evidence="3" type="ORF">DEVEQU_00994</name>
</gene>
<sequence>MRRLLALAMALVLAVPLALAGDRSDPAAVVEQFYAGYAQINYDGSDHALRSAALNALVEESNRLQLQGLPGALDFDPFLGAYPGAVVTHEIGDISMDGETAAVDVAFHNDGVPGTVTVELVREDGTWRIDDVVSTMAGKSYRMTDLYAAGFARAAQAAAAAPTVP</sequence>
<dbReference type="Gene3D" id="3.10.450.50">
    <property type="match status" value="1"/>
</dbReference>
<dbReference type="RefSeq" id="WP_126149459.1">
    <property type="nucleotide sequence ID" value="NZ_JBHTMH010000001.1"/>
</dbReference>
<evidence type="ECO:0000256" key="1">
    <source>
        <dbReference type="SAM" id="SignalP"/>
    </source>
</evidence>
<dbReference type="OrthoDB" id="7174015at2"/>
<dbReference type="Pfam" id="PF12883">
    <property type="entry name" value="DUF3828"/>
    <property type="match status" value="1"/>
</dbReference>
<feature type="domain" description="DUF3828" evidence="2">
    <location>
        <begin position="26"/>
        <end position="136"/>
    </location>
</feature>
<accession>A0A3S4EKB3</accession>
<protein>
    <recommendedName>
        <fullName evidence="2">DUF3828 domain-containing protein</fullName>
    </recommendedName>
</protein>
<dbReference type="AlphaFoldDB" id="A0A3S4EKB3"/>
<feature type="signal peptide" evidence="1">
    <location>
        <begin position="1"/>
        <end position="20"/>
    </location>
</feature>
<proteinExistence type="predicted"/>
<evidence type="ECO:0000259" key="2">
    <source>
        <dbReference type="Pfam" id="PF12883"/>
    </source>
</evidence>
<dbReference type="EMBL" id="UZWD01000015">
    <property type="protein sequence ID" value="VDS03865.1"/>
    <property type="molecule type" value="Genomic_DNA"/>
</dbReference>
<reference evidence="3 4" key="1">
    <citation type="submission" date="2018-12" db="EMBL/GenBank/DDBJ databases">
        <authorList>
            <person name="Criscuolo A."/>
        </authorList>
    </citation>
    <scope>NUCLEOTIDE SEQUENCE [LARGE SCALE GENOMIC DNA]</scope>
    <source>
        <strain evidence="3">ACIP1116281</strain>
    </source>
</reference>
<evidence type="ECO:0000313" key="4">
    <source>
        <dbReference type="Proteomes" id="UP000268844"/>
    </source>
</evidence>
<dbReference type="Proteomes" id="UP000268844">
    <property type="component" value="Unassembled WGS sequence"/>
</dbReference>
<dbReference type="InterPro" id="IPR024289">
    <property type="entry name" value="DUF3828"/>
</dbReference>
<keyword evidence="4" id="KW-1185">Reference proteome</keyword>
<dbReference type="SUPFAM" id="SSF54427">
    <property type="entry name" value="NTF2-like"/>
    <property type="match status" value="1"/>
</dbReference>
<evidence type="ECO:0000313" key="3">
    <source>
        <dbReference type="EMBL" id="VDS03865.1"/>
    </source>
</evidence>
<dbReference type="InterPro" id="IPR032710">
    <property type="entry name" value="NTF2-like_dom_sf"/>
</dbReference>
<organism evidence="3 4">
    <name type="scientific">Devosia equisanguinis</name>
    <dbReference type="NCBI Taxonomy" id="2490941"/>
    <lineage>
        <taxon>Bacteria</taxon>
        <taxon>Pseudomonadati</taxon>
        <taxon>Pseudomonadota</taxon>
        <taxon>Alphaproteobacteria</taxon>
        <taxon>Hyphomicrobiales</taxon>
        <taxon>Devosiaceae</taxon>
        <taxon>Devosia</taxon>
    </lineage>
</organism>